<protein>
    <recommendedName>
        <fullName evidence="4">DUF4383 domain-containing protein</fullName>
    </recommendedName>
</protein>
<evidence type="ECO:0000256" key="1">
    <source>
        <dbReference type="SAM" id="Phobius"/>
    </source>
</evidence>
<feature type="transmembrane region" description="Helical" evidence="1">
    <location>
        <begin position="46"/>
        <end position="65"/>
    </location>
</feature>
<dbReference type="Proteomes" id="UP000569951">
    <property type="component" value="Unassembled WGS sequence"/>
</dbReference>
<sequence>MVRSFALIFGIVYLLVGIMGFIPAFVSPPQGPDLAVDAGHGRLLGIFPINVVHNIVHLLVGLWGIAGSRSFSGAIGFARGLAIVYGLLTIMGLIPGLNTMFGLAPLHGNDVWLHLISALLAAYFGWGPPAREDANRTSATR</sequence>
<dbReference type="AlphaFoldDB" id="A0A841HZF0"/>
<keyword evidence="1" id="KW-0472">Membrane</keyword>
<reference evidence="2 3" key="1">
    <citation type="submission" date="2020-08" db="EMBL/GenBank/DDBJ databases">
        <title>Genomic Encyclopedia of Type Strains, Phase IV (KMG-IV): sequencing the most valuable type-strain genomes for metagenomic binning, comparative biology and taxonomic classification.</title>
        <authorList>
            <person name="Goeker M."/>
        </authorList>
    </citation>
    <scope>NUCLEOTIDE SEQUENCE [LARGE SCALE GENOMIC DNA]</scope>
    <source>
        <strain evidence="2 3">DSM 21458</strain>
    </source>
</reference>
<evidence type="ECO:0000313" key="2">
    <source>
        <dbReference type="EMBL" id="MBB6097378.1"/>
    </source>
</evidence>
<accession>A0A841HZF0</accession>
<organism evidence="2 3">
    <name type="scientific">Deinobacterium chartae</name>
    <dbReference type="NCBI Taxonomy" id="521158"/>
    <lineage>
        <taxon>Bacteria</taxon>
        <taxon>Thermotogati</taxon>
        <taxon>Deinococcota</taxon>
        <taxon>Deinococci</taxon>
        <taxon>Deinococcales</taxon>
        <taxon>Deinococcaceae</taxon>
        <taxon>Deinobacterium</taxon>
    </lineage>
</organism>
<keyword evidence="3" id="KW-1185">Reference proteome</keyword>
<feature type="transmembrane region" description="Helical" evidence="1">
    <location>
        <begin position="7"/>
        <end position="26"/>
    </location>
</feature>
<comment type="caution">
    <text evidence="2">The sequence shown here is derived from an EMBL/GenBank/DDBJ whole genome shotgun (WGS) entry which is preliminary data.</text>
</comment>
<proteinExistence type="predicted"/>
<dbReference type="Pfam" id="PF14325">
    <property type="entry name" value="DUF4383"/>
    <property type="match status" value="1"/>
</dbReference>
<feature type="transmembrane region" description="Helical" evidence="1">
    <location>
        <begin position="109"/>
        <end position="126"/>
    </location>
</feature>
<evidence type="ECO:0008006" key="4">
    <source>
        <dbReference type="Google" id="ProtNLM"/>
    </source>
</evidence>
<dbReference type="RefSeq" id="WP_183984711.1">
    <property type="nucleotide sequence ID" value="NZ_JACHHG010000002.1"/>
</dbReference>
<feature type="transmembrane region" description="Helical" evidence="1">
    <location>
        <begin position="77"/>
        <end position="97"/>
    </location>
</feature>
<keyword evidence="1" id="KW-0812">Transmembrane</keyword>
<gene>
    <name evidence="2" type="ORF">HNR42_000792</name>
</gene>
<keyword evidence="1" id="KW-1133">Transmembrane helix</keyword>
<name>A0A841HZF0_9DEIO</name>
<evidence type="ECO:0000313" key="3">
    <source>
        <dbReference type="Proteomes" id="UP000569951"/>
    </source>
</evidence>
<dbReference type="EMBL" id="JACHHG010000002">
    <property type="protein sequence ID" value="MBB6097378.1"/>
    <property type="molecule type" value="Genomic_DNA"/>
</dbReference>